<dbReference type="CDD" id="cd06530">
    <property type="entry name" value="S26_SPase_I"/>
    <property type="match status" value="1"/>
</dbReference>
<feature type="active site" evidence="6">
    <location>
        <position position="103"/>
    </location>
</feature>
<feature type="active site" evidence="6">
    <location>
        <position position="48"/>
    </location>
</feature>
<evidence type="ECO:0000256" key="3">
    <source>
        <dbReference type="ARBA" id="ARBA00013208"/>
    </source>
</evidence>
<dbReference type="AlphaFoldDB" id="A0A0X8JMP0"/>
<dbReference type="Proteomes" id="UP000069241">
    <property type="component" value="Chromosome"/>
</dbReference>
<keyword evidence="10" id="KW-1185">Reference proteome</keyword>
<comment type="similarity">
    <text evidence="2 7">Belongs to the peptidase S26 family.</text>
</comment>
<comment type="subcellular location">
    <subcellularLocation>
        <location evidence="7">Membrane</location>
        <topology evidence="7">Single-pass type II membrane protein</topology>
    </subcellularLocation>
</comment>
<dbReference type="SUPFAM" id="SSF51306">
    <property type="entry name" value="LexA/Signal peptidase"/>
    <property type="match status" value="1"/>
</dbReference>
<evidence type="ECO:0000256" key="7">
    <source>
        <dbReference type="RuleBase" id="RU362042"/>
    </source>
</evidence>
<evidence type="ECO:0000313" key="9">
    <source>
        <dbReference type="EMBL" id="AMD91422.1"/>
    </source>
</evidence>
<dbReference type="InterPro" id="IPR019757">
    <property type="entry name" value="Pept_S26A_signal_pept_1_Lys-AS"/>
</dbReference>
<dbReference type="PRINTS" id="PR00727">
    <property type="entry name" value="LEADERPTASE"/>
</dbReference>
<dbReference type="InterPro" id="IPR000223">
    <property type="entry name" value="Pept_S26A_signal_pept_1"/>
</dbReference>
<protein>
    <recommendedName>
        <fullName evidence="4 7">Signal peptidase I</fullName>
        <ecNumber evidence="3 7">3.4.21.89</ecNumber>
    </recommendedName>
</protein>
<evidence type="ECO:0000259" key="8">
    <source>
        <dbReference type="Pfam" id="PF10502"/>
    </source>
</evidence>
<evidence type="ECO:0000256" key="4">
    <source>
        <dbReference type="ARBA" id="ARBA00019232"/>
    </source>
</evidence>
<organism evidence="9 10">
    <name type="scientific">Desulfovibrio fairfieldensis</name>
    <dbReference type="NCBI Taxonomy" id="44742"/>
    <lineage>
        <taxon>Bacteria</taxon>
        <taxon>Pseudomonadati</taxon>
        <taxon>Thermodesulfobacteriota</taxon>
        <taxon>Desulfovibrionia</taxon>
        <taxon>Desulfovibrionales</taxon>
        <taxon>Desulfovibrionaceae</taxon>
        <taxon>Desulfovibrio</taxon>
    </lineage>
</organism>
<dbReference type="Gene3D" id="2.10.109.10">
    <property type="entry name" value="Umud Fragment, subunit A"/>
    <property type="match status" value="1"/>
</dbReference>
<dbReference type="GO" id="GO:0016020">
    <property type="term" value="C:membrane"/>
    <property type="evidence" value="ECO:0007669"/>
    <property type="project" value="UniProtKB-SubCell"/>
</dbReference>
<dbReference type="InterPro" id="IPR019533">
    <property type="entry name" value="Peptidase_S26"/>
</dbReference>
<gene>
    <name evidence="9" type="ORF">AXF13_15515</name>
</gene>
<dbReference type="STRING" id="44742.AXF13_15515"/>
<dbReference type="GO" id="GO:0009003">
    <property type="term" value="F:signal peptidase activity"/>
    <property type="evidence" value="ECO:0007669"/>
    <property type="project" value="UniProtKB-EC"/>
</dbReference>
<comment type="catalytic activity">
    <reaction evidence="1 7">
        <text>Cleavage of hydrophobic, N-terminal signal or leader sequences from secreted and periplasmic proteins.</text>
        <dbReference type="EC" id="3.4.21.89"/>
    </reaction>
</comment>
<dbReference type="GO" id="GO:0004252">
    <property type="term" value="F:serine-type endopeptidase activity"/>
    <property type="evidence" value="ECO:0007669"/>
    <property type="project" value="InterPro"/>
</dbReference>
<proteinExistence type="inferred from homology"/>
<dbReference type="NCBIfam" id="TIGR02227">
    <property type="entry name" value="sigpep_I_bact"/>
    <property type="match status" value="1"/>
</dbReference>
<dbReference type="RefSeq" id="WP_062254592.1">
    <property type="nucleotide sequence ID" value="NZ_CP014229.1"/>
</dbReference>
<dbReference type="PANTHER" id="PTHR43390:SF1">
    <property type="entry name" value="CHLOROPLAST PROCESSING PEPTIDASE"/>
    <property type="match status" value="1"/>
</dbReference>
<dbReference type="KEGG" id="dfi:AXF13_15515"/>
<evidence type="ECO:0000256" key="5">
    <source>
        <dbReference type="ARBA" id="ARBA00022801"/>
    </source>
</evidence>
<dbReference type="EMBL" id="CP014229">
    <property type="protein sequence ID" value="AMD91422.1"/>
    <property type="molecule type" value="Genomic_DNA"/>
</dbReference>
<dbReference type="Pfam" id="PF10502">
    <property type="entry name" value="Peptidase_S26"/>
    <property type="match status" value="1"/>
</dbReference>
<dbReference type="GO" id="GO:0006465">
    <property type="term" value="P:signal peptide processing"/>
    <property type="evidence" value="ECO:0007669"/>
    <property type="project" value="InterPro"/>
</dbReference>
<dbReference type="EC" id="3.4.21.89" evidence="3 7"/>
<evidence type="ECO:0000256" key="1">
    <source>
        <dbReference type="ARBA" id="ARBA00000677"/>
    </source>
</evidence>
<reference evidence="10" key="1">
    <citation type="submission" date="2016-02" db="EMBL/GenBank/DDBJ databases">
        <authorList>
            <person name="Holder M.E."/>
            <person name="Ajami N.J."/>
            <person name="Petrosino J.F."/>
        </authorList>
    </citation>
    <scope>NUCLEOTIDE SEQUENCE [LARGE SCALE GENOMIC DNA]</scope>
    <source>
        <strain evidence="10">CCUG 45958</strain>
    </source>
</reference>
<dbReference type="PANTHER" id="PTHR43390">
    <property type="entry name" value="SIGNAL PEPTIDASE I"/>
    <property type="match status" value="1"/>
</dbReference>
<keyword evidence="7" id="KW-0645">Protease</keyword>
<feature type="domain" description="Peptidase S26" evidence="8">
    <location>
        <begin position="17"/>
        <end position="190"/>
    </location>
</feature>
<dbReference type="PROSITE" id="PS00760">
    <property type="entry name" value="SPASE_I_2"/>
    <property type="match status" value="1"/>
</dbReference>
<evidence type="ECO:0000256" key="2">
    <source>
        <dbReference type="ARBA" id="ARBA00009370"/>
    </source>
</evidence>
<dbReference type="PROSITE" id="PS00761">
    <property type="entry name" value="SPASE_I_3"/>
    <property type="match status" value="1"/>
</dbReference>
<keyword evidence="5 7" id="KW-0378">Hydrolase</keyword>
<evidence type="ECO:0000256" key="6">
    <source>
        <dbReference type="PIRSR" id="PIRSR600223-1"/>
    </source>
</evidence>
<accession>A0A0X8JMP0</accession>
<dbReference type="InterPro" id="IPR019758">
    <property type="entry name" value="Pept_S26A_signal_pept_1_CS"/>
</dbReference>
<evidence type="ECO:0000313" key="10">
    <source>
        <dbReference type="Proteomes" id="UP000069241"/>
    </source>
</evidence>
<dbReference type="InterPro" id="IPR036286">
    <property type="entry name" value="LexA/Signal_pep-like_sf"/>
</dbReference>
<sequence length="208" mass="23862">MKPTLLQQKARPKKPLWREYGEALLVALVLALVIRTFVVQAFKIPSESMLQTLLVGDHLLASKFAYGIKIPFTDTYVYKGDDPARGDVIIFKYPNDPSVDYIKRIIGVPGDVIEVRNKQLYRNGQPVKESYIRFADPDGVEPVRDNYGPVTVPPSKYFVMGDNRDNSLDSRFWGFVDRSAIRAKAWRIYWSWGGLDDIRWGRIGQQIH</sequence>
<name>A0A0X8JMP0_9BACT</name>